<dbReference type="Proteomes" id="UP000242636">
    <property type="component" value="Unassembled WGS sequence"/>
</dbReference>
<reference evidence="1 2" key="1">
    <citation type="submission" date="2017-02" db="EMBL/GenBank/DDBJ databases">
        <title>Draft Genome Sequences of 'Candidatus Synechococcus spongiarum', Cyanobacterial Symbionts of the Mediterranean Sponge Aplysina aerophoba from two locations.</title>
        <authorList>
            <person name="Slaby B.M."/>
            <person name="Hentschel U."/>
        </authorList>
    </citation>
    <scope>NUCLEOTIDE SEQUENCE [LARGE SCALE GENOMIC DNA]</scope>
    <source>
        <strain evidence="1">LMB bulk15M</strain>
    </source>
</reference>
<evidence type="ECO:0000313" key="2">
    <source>
        <dbReference type="Proteomes" id="UP000242636"/>
    </source>
</evidence>
<gene>
    <name evidence="1" type="ORF">BV61_02035</name>
</gene>
<name>A0A1T1D1V7_9SYNE</name>
<protein>
    <submittedName>
        <fullName evidence="1">Uncharacterized protein</fullName>
    </submittedName>
</protein>
<keyword evidence="2" id="KW-1185">Reference proteome</keyword>
<comment type="caution">
    <text evidence="1">The sequence shown here is derived from an EMBL/GenBank/DDBJ whole genome shotgun (WGS) entry which is preliminary data.</text>
</comment>
<evidence type="ECO:0000313" key="1">
    <source>
        <dbReference type="EMBL" id="OOV34832.1"/>
    </source>
</evidence>
<accession>A0A1T1D1V7</accession>
<sequence length="84" mass="9673">MPIAFLGNFIKMFLKLCEDLFGDHKRNLTIESNRPIEQSMDSLDIANTDLFSDRCPNNIENRAGIQQQNWDAFFFNTSCKIVVA</sequence>
<dbReference type="EMBL" id="MWLD01000024">
    <property type="protein sequence ID" value="OOV34832.1"/>
    <property type="molecule type" value="Genomic_DNA"/>
</dbReference>
<organism evidence="1 2">
    <name type="scientific">Candidatus Synechococcus spongiarum LMB bulk15M</name>
    <dbReference type="NCBI Taxonomy" id="1943582"/>
    <lineage>
        <taxon>Bacteria</taxon>
        <taxon>Bacillati</taxon>
        <taxon>Cyanobacteriota</taxon>
        <taxon>Cyanophyceae</taxon>
        <taxon>Synechococcales</taxon>
        <taxon>Synechococcaceae</taxon>
        <taxon>Synechococcus</taxon>
    </lineage>
</organism>
<dbReference type="AlphaFoldDB" id="A0A1T1D1V7"/>
<proteinExistence type="predicted"/>